<dbReference type="GO" id="GO:0004467">
    <property type="term" value="F:long-chain fatty acid-CoA ligase activity"/>
    <property type="evidence" value="ECO:0007669"/>
    <property type="project" value="TreeGrafter"/>
</dbReference>
<comment type="caution">
    <text evidence="4">The sequence shown here is derived from an EMBL/GenBank/DDBJ whole genome shotgun (WGS) entry which is preliminary data.</text>
</comment>
<accession>A0AAV8UTK9</accession>
<dbReference type="EMBL" id="JAMWBK010000004">
    <property type="protein sequence ID" value="KAJ8905890.1"/>
    <property type="molecule type" value="Genomic_DNA"/>
</dbReference>
<keyword evidence="1" id="KW-0547">Nucleotide-binding</keyword>
<sequence length="668" mass="74055">MTSFRPGLPFSEEVEGCEVVPGETRPRRSMFGRKQLVEHVEETTRFKWKTDAKGPFEVFTHACDLYPDLNAFGRFAGDGFDFMTFKDAKVQIIKIADGCRKLLGVGKGQSLGLFSKNRLEWSLTNFAVNGIGGVSVPIYDTAEPSTISFIINHSAISAILLTSNLADRLLAIQEVCPSMKKLVVMDDDDPAAVSSVKKKFPDLQVFAFQELVDAGSPSAEFEPTSREAMGQIMYTSGTTGEPKGVILTNRNFVAEIATLRITEDFFDLSMEPGDGCISYLPNAHIFAQALEITLSSLGMCIYFTSGNVKNFLKEMQAINPHCLPSVPRILTRFEDTVKSKVAASSRTKRLLFHAAFRIQSFCFFRLHFRIPLLDSLVFNKIRDALFSNMKLMFCGSAPLSRKTQSFLNIVFNCPVIQGFGMTETCAAVAATHPVYGLPGSIGGPLPNTLFKLKDCVECGYAVADLPNPRGELLMKGSTISPGYYKNDEATKKEFTEDGWFSSGDIAQLNADGSLSIIDRKKNIFKLAQAEYVAVEQVESVFGRCSYLAQIWVYGDSSKAALVAVGVPSKIETFEWASEMNIGGDLDDICKTPEYTERVLKDLESLRAEHNLKGYERIKKIHFETDVDELGQGFTTETGLATPSMKLKRPQLKRKYQKQIDVMYAELGQ</sequence>
<keyword evidence="5" id="KW-1185">Reference proteome</keyword>
<evidence type="ECO:0000256" key="1">
    <source>
        <dbReference type="ARBA" id="ARBA00022741"/>
    </source>
</evidence>
<dbReference type="GO" id="GO:0016020">
    <property type="term" value="C:membrane"/>
    <property type="evidence" value="ECO:0007669"/>
    <property type="project" value="TreeGrafter"/>
</dbReference>
<evidence type="ECO:0000256" key="2">
    <source>
        <dbReference type="ARBA" id="ARBA00022840"/>
    </source>
</evidence>
<dbReference type="InterPro" id="IPR042099">
    <property type="entry name" value="ANL_N_sf"/>
</dbReference>
<evidence type="ECO:0000313" key="4">
    <source>
        <dbReference type="EMBL" id="KAJ8905890.1"/>
    </source>
</evidence>
<dbReference type="AlphaFoldDB" id="A0AAV8UTK9"/>
<name>A0AAV8UTK9_9RHOD</name>
<dbReference type="PANTHER" id="PTHR43272:SF33">
    <property type="entry name" value="AMP-BINDING DOMAIN-CONTAINING PROTEIN-RELATED"/>
    <property type="match status" value="1"/>
</dbReference>
<organism evidence="4 5">
    <name type="scientific">Rhodosorus marinus</name>
    <dbReference type="NCBI Taxonomy" id="101924"/>
    <lineage>
        <taxon>Eukaryota</taxon>
        <taxon>Rhodophyta</taxon>
        <taxon>Stylonematophyceae</taxon>
        <taxon>Stylonematales</taxon>
        <taxon>Stylonemataceae</taxon>
        <taxon>Rhodosorus</taxon>
    </lineage>
</organism>
<dbReference type="InterPro" id="IPR020845">
    <property type="entry name" value="AMP-binding_CS"/>
</dbReference>
<keyword evidence="2" id="KW-0067">ATP-binding</keyword>
<dbReference type="Pfam" id="PF00501">
    <property type="entry name" value="AMP-binding"/>
    <property type="match status" value="1"/>
</dbReference>
<dbReference type="InterPro" id="IPR000873">
    <property type="entry name" value="AMP-dep_synth/lig_dom"/>
</dbReference>
<protein>
    <recommendedName>
        <fullName evidence="3">AMP-dependent synthetase/ligase domain-containing protein</fullName>
    </recommendedName>
</protein>
<reference evidence="4 5" key="1">
    <citation type="journal article" date="2023" name="Nat. Commun.">
        <title>Origin of minicircular mitochondrial genomes in red algae.</title>
        <authorList>
            <person name="Lee Y."/>
            <person name="Cho C.H."/>
            <person name="Lee Y.M."/>
            <person name="Park S.I."/>
            <person name="Yang J.H."/>
            <person name="West J.A."/>
            <person name="Bhattacharya D."/>
            <person name="Yoon H.S."/>
        </authorList>
    </citation>
    <scope>NUCLEOTIDE SEQUENCE [LARGE SCALE GENOMIC DNA]</scope>
    <source>
        <strain evidence="4 5">CCMP1338</strain>
        <tissue evidence="4">Whole cell</tissue>
    </source>
</reference>
<feature type="domain" description="AMP-dependent synthetase/ligase" evidence="3">
    <location>
        <begin position="60"/>
        <end position="484"/>
    </location>
</feature>
<dbReference type="Gene3D" id="3.40.50.12780">
    <property type="entry name" value="N-terminal domain of ligase-like"/>
    <property type="match status" value="1"/>
</dbReference>
<proteinExistence type="predicted"/>
<dbReference type="SUPFAM" id="SSF56801">
    <property type="entry name" value="Acetyl-CoA synthetase-like"/>
    <property type="match status" value="1"/>
</dbReference>
<gene>
    <name evidence="4" type="ORF">NDN08_002393</name>
</gene>
<dbReference type="GO" id="GO:0005783">
    <property type="term" value="C:endoplasmic reticulum"/>
    <property type="evidence" value="ECO:0007669"/>
    <property type="project" value="TreeGrafter"/>
</dbReference>
<evidence type="ECO:0000313" key="5">
    <source>
        <dbReference type="Proteomes" id="UP001157974"/>
    </source>
</evidence>
<evidence type="ECO:0000259" key="3">
    <source>
        <dbReference type="Pfam" id="PF00501"/>
    </source>
</evidence>
<dbReference type="Proteomes" id="UP001157974">
    <property type="component" value="Unassembled WGS sequence"/>
</dbReference>
<dbReference type="PROSITE" id="PS00455">
    <property type="entry name" value="AMP_BINDING"/>
    <property type="match status" value="1"/>
</dbReference>
<dbReference type="PANTHER" id="PTHR43272">
    <property type="entry name" value="LONG-CHAIN-FATTY-ACID--COA LIGASE"/>
    <property type="match status" value="1"/>
</dbReference>
<dbReference type="GO" id="GO:0005524">
    <property type="term" value="F:ATP binding"/>
    <property type="evidence" value="ECO:0007669"/>
    <property type="project" value="UniProtKB-KW"/>
</dbReference>